<dbReference type="SUPFAM" id="SSF109854">
    <property type="entry name" value="DinB/YfiT-like putative metalloenzymes"/>
    <property type="match status" value="1"/>
</dbReference>
<evidence type="ECO:0000259" key="1">
    <source>
        <dbReference type="Pfam" id="PF12867"/>
    </source>
</evidence>
<comment type="caution">
    <text evidence="2">The sequence shown here is derived from an EMBL/GenBank/DDBJ whole genome shotgun (WGS) entry which is preliminary data.</text>
</comment>
<proteinExistence type="predicted"/>
<keyword evidence="3" id="KW-1185">Reference proteome</keyword>
<dbReference type="InterPro" id="IPR024775">
    <property type="entry name" value="DinB-like"/>
</dbReference>
<organism evidence="2 3">
    <name type="scientific">Arenicella xantha</name>
    <dbReference type="NCBI Taxonomy" id="644221"/>
    <lineage>
        <taxon>Bacteria</taxon>
        <taxon>Pseudomonadati</taxon>
        <taxon>Pseudomonadota</taxon>
        <taxon>Gammaproteobacteria</taxon>
        <taxon>Arenicellales</taxon>
        <taxon>Arenicellaceae</taxon>
        <taxon>Arenicella</taxon>
    </lineage>
</organism>
<protein>
    <submittedName>
        <fullName evidence="2">Putative damage-inducible protein DinB</fullName>
    </submittedName>
</protein>
<dbReference type="Pfam" id="PF12867">
    <property type="entry name" value="DinB_2"/>
    <property type="match status" value="1"/>
</dbReference>
<dbReference type="InParanoid" id="A0A395JP94"/>
<evidence type="ECO:0000313" key="3">
    <source>
        <dbReference type="Proteomes" id="UP000253083"/>
    </source>
</evidence>
<accession>A0A395JP94</accession>
<dbReference type="EMBL" id="QNRT01000002">
    <property type="protein sequence ID" value="RBP51394.1"/>
    <property type="molecule type" value="Genomic_DNA"/>
</dbReference>
<dbReference type="PANTHER" id="PTHR39473:SF1">
    <property type="entry name" value="DINB-LIKE DOMAIN-CONTAINING PROTEIN"/>
    <property type="match status" value="1"/>
</dbReference>
<dbReference type="InterPro" id="IPR034660">
    <property type="entry name" value="DinB/YfiT-like"/>
</dbReference>
<name>A0A395JP94_9GAMM</name>
<dbReference type="AlphaFoldDB" id="A0A395JP94"/>
<dbReference type="Proteomes" id="UP000253083">
    <property type="component" value="Unassembled WGS sequence"/>
</dbReference>
<dbReference type="PANTHER" id="PTHR39473">
    <property type="match status" value="1"/>
</dbReference>
<evidence type="ECO:0000313" key="2">
    <source>
        <dbReference type="EMBL" id="RBP51394.1"/>
    </source>
</evidence>
<feature type="domain" description="DinB-like" evidence="1">
    <location>
        <begin position="78"/>
        <end position="181"/>
    </location>
</feature>
<gene>
    <name evidence="2" type="ORF">DFR28_102815</name>
</gene>
<sequence length="223" mass="25078">MWVVCRTYGVSCERYSNVARSFNRQYKSTRSFSCAVVNRGPGLSSNQCLVEANARVLREGADLLSKIHISHYSKSASPAFESTIGAHFRHVFEHYRCFFGQLNSGVICYERRERDQILERDIHYAQRTAAELITAFDALDSSRFSRPIQLHDLVSGCKVDTNLGRELLFLQSHTVHHYALIGAISRTLGERPDVDFGVAEATREHQKSGLPAPLLRGKSSCAQ</sequence>
<dbReference type="Gene3D" id="1.20.120.450">
    <property type="entry name" value="dinb family like domain"/>
    <property type="match status" value="1"/>
</dbReference>
<reference evidence="2 3" key="1">
    <citation type="submission" date="2018-06" db="EMBL/GenBank/DDBJ databases">
        <title>Genomic Encyclopedia of Type Strains, Phase IV (KMG-IV): sequencing the most valuable type-strain genomes for metagenomic binning, comparative biology and taxonomic classification.</title>
        <authorList>
            <person name="Goeker M."/>
        </authorList>
    </citation>
    <scope>NUCLEOTIDE SEQUENCE [LARGE SCALE GENOMIC DNA]</scope>
    <source>
        <strain evidence="2 3">DSM 24032</strain>
    </source>
</reference>